<protein>
    <submittedName>
        <fullName evidence="1">Uncharacterized protein</fullName>
    </submittedName>
</protein>
<organism evidence="1 2">
    <name type="scientific">Daphnia magna</name>
    <dbReference type="NCBI Taxonomy" id="35525"/>
    <lineage>
        <taxon>Eukaryota</taxon>
        <taxon>Metazoa</taxon>
        <taxon>Ecdysozoa</taxon>
        <taxon>Arthropoda</taxon>
        <taxon>Crustacea</taxon>
        <taxon>Branchiopoda</taxon>
        <taxon>Diplostraca</taxon>
        <taxon>Cladocera</taxon>
        <taxon>Anomopoda</taxon>
        <taxon>Daphniidae</taxon>
        <taxon>Daphnia</taxon>
    </lineage>
</organism>
<comment type="caution">
    <text evidence="1">The sequence shown here is derived from an EMBL/GenBank/DDBJ whole genome shotgun (WGS) entry which is preliminary data.</text>
</comment>
<accession>A0ABR0B0K9</accession>
<name>A0ABR0B0K9_9CRUS</name>
<proteinExistence type="predicted"/>
<evidence type="ECO:0000313" key="2">
    <source>
        <dbReference type="Proteomes" id="UP001234178"/>
    </source>
</evidence>
<gene>
    <name evidence="1" type="ORF">OUZ56_023980</name>
</gene>
<sequence>MFGAVDEPFQTGSGKFMKISFDNFGPEIVSKLLGKIIVMRWNFIKSFRSSASKDQINLFQIGKFQAEFQDMAEWLRRQT</sequence>
<keyword evidence="2" id="KW-1185">Reference proteome</keyword>
<reference evidence="1 2" key="1">
    <citation type="journal article" date="2023" name="Nucleic Acids Res.">
        <title>The hologenome of Daphnia magna reveals possible DNA methylation and microbiome-mediated evolution of the host genome.</title>
        <authorList>
            <person name="Chaturvedi A."/>
            <person name="Li X."/>
            <person name="Dhandapani V."/>
            <person name="Marshall H."/>
            <person name="Kissane S."/>
            <person name="Cuenca-Cambronero M."/>
            <person name="Asole G."/>
            <person name="Calvet F."/>
            <person name="Ruiz-Romero M."/>
            <person name="Marangio P."/>
            <person name="Guigo R."/>
            <person name="Rago D."/>
            <person name="Mirbahai L."/>
            <person name="Eastwood N."/>
            <person name="Colbourne J.K."/>
            <person name="Zhou J."/>
            <person name="Mallon E."/>
            <person name="Orsini L."/>
        </authorList>
    </citation>
    <scope>NUCLEOTIDE SEQUENCE [LARGE SCALE GENOMIC DNA]</scope>
    <source>
        <strain evidence="1">LRV0_1</strain>
    </source>
</reference>
<dbReference type="EMBL" id="JAOYFB010000039">
    <property type="protein sequence ID" value="KAK4030677.1"/>
    <property type="molecule type" value="Genomic_DNA"/>
</dbReference>
<evidence type="ECO:0000313" key="1">
    <source>
        <dbReference type="EMBL" id="KAK4030677.1"/>
    </source>
</evidence>
<dbReference type="Proteomes" id="UP001234178">
    <property type="component" value="Unassembled WGS sequence"/>
</dbReference>